<gene>
    <name evidence="2" type="ORF">DFR47_104364</name>
</gene>
<accession>A0A366DY11</accession>
<proteinExistence type="predicted"/>
<dbReference type="InterPro" id="IPR029024">
    <property type="entry name" value="TerB-like"/>
</dbReference>
<dbReference type="InterPro" id="IPR007791">
    <property type="entry name" value="DjlA_N"/>
</dbReference>
<organism evidence="2 3">
    <name type="scientific">Pseudochrobactrum asaccharolyticum</name>
    <dbReference type="NCBI Taxonomy" id="354351"/>
    <lineage>
        <taxon>Bacteria</taxon>
        <taxon>Pseudomonadati</taxon>
        <taxon>Pseudomonadota</taxon>
        <taxon>Alphaproteobacteria</taxon>
        <taxon>Hyphomicrobiales</taxon>
        <taxon>Brucellaceae</taxon>
        <taxon>Pseudochrobactrum</taxon>
    </lineage>
</organism>
<name>A0A366DY11_9HYPH</name>
<dbReference type="OrthoDB" id="8114393at2"/>
<feature type="domain" description="Co-chaperone DjlA N-terminal" evidence="1">
    <location>
        <begin position="33"/>
        <end position="138"/>
    </location>
</feature>
<protein>
    <submittedName>
        <fullName evidence="2">Putative tellurite resistance protein B-like protein</fullName>
    </submittedName>
</protein>
<dbReference type="Pfam" id="PF05099">
    <property type="entry name" value="TerB"/>
    <property type="match status" value="1"/>
</dbReference>
<keyword evidence="3" id="KW-1185">Reference proteome</keyword>
<dbReference type="AlphaFoldDB" id="A0A366DY11"/>
<evidence type="ECO:0000259" key="1">
    <source>
        <dbReference type="Pfam" id="PF05099"/>
    </source>
</evidence>
<evidence type="ECO:0000313" key="2">
    <source>
        <dbReference type="EMBL" id="RBO95001.1"/>
    </source>
</evidence>
<reference evidence="2 3" key="1">
    <citation type="submission" date="2018-06" db="EMBL/GenBank/DDBJ databases">
        <title>Genomic Encyclopedia of Type Strains, Phase IV (KMG-IV): sequencing the most valuable type-strain genomes for metagenomic binning, comparative biology and taxonomic classification.</title>
        <authorList>
            <person name="Goeker M."/>
        </authorList>
    </citation>
    <scope>NUCLEOTIDE SEQUENCE [LARGE SCALE GENOMIC DNA]</scope>
    <source>
        <strain evidence="2 3">DSM 25619</strain>
    </source>
</reference>
<dbReference type="Gene3D" id="1.10.3680.10">
    <property type="entry name" value="TerB-like"/>
    <property type="match status" value="1"/>
</dbReference>
<comment type="caution">
    <text evidence="2">The sequence shown here is derived from an EMBL/GenBank/DDBJ whole genome shotgun (WGS) entry which is preliminary data.</text>
</comment>
<dbReference type="CDD" id="cd07177">
    <property type="entry name" value="terB_like"/>
    <property type="match status" value="1"/>
</dbReference>
<evidence type="ECO:0000313" key="3">
    <source>
        <dbReference type="Proteomes" id="UP000252893"/>
    </source>
</evidence>
<dbReference type="SUPFAM" id="SSF158682">
    <property type="entry name" value="TerB-like"/>
    <property type="match status" value="1"/>
</dbReference>
<sequence>MSETIFERISAYLSKKTAVQRLSEDPALVSELLLLVRLVFADGQKDPAEMNALLHIMQHEFDIKPEELPEVADYLKTYAYETTSTQAAALFNEMVPERRYSLVGHLLTIAKADNEIHPAESALISRVIEQLNVTPEELFERRQNIGQNNN</sequence>
<dbReference type="Proteomes" id="UP000252893">
    <property type="component" value="Unassembled WGS sequence"/>
</dbReference>
<dbReference type="EMBL" id="QNRH01000004">
    <property type="protein sequence ID" value="RBO95001.1"/>
    <property type="molecule type" value="Genomic_DNA"/>
</dbReference>
<dbReference type="RefSeq" id="WP_113944846.1">
    <property type="nucleotide sequence ID" value="NZ_JBHEEG010000001.1"/>
</dbReference>